<feature type="domain" description="Core" evidence="1">
    <location>
        <begin position="1"/>
        <end position="109"/>
    </location>
</feature>
<dbReference type="SUPFAM" id="SSF89360">
    <property type="entry name" value="HesB-like domain"/>
    <property type="match status" value="1"/>
</dbReference>
<dbReference type="Gene3D" id="2.60.300.12">
    <property type="entry name" value="HesB-like domain"/>
    <property type="match status" value="1"/>
</dbReference>
<dbReference type="Proteomes" id="UP001377804">
    <property type="component" value="Unassembled WGS sequence"/>
</dbReference>
<dbReference type="Pfam" id="PF01521">
    <property type="entry name" value="Fe-S_biosyn"/>
    <property type="match status" value="1"/>
</dbReference>
<sequence length="114" mass="12504">MKLKIKESAAKYLQEKMPSSDSYVFLALDDGSNKFSDLGGTCAIGDKFQFVFSSQPDEDYNQEIENNAGLKVSTSKEENAFLGENLILDYKNASLVLSDDSGILDGAVSNKKFD</sequence>
<evidence type="ECO:0000313" key="2">
    <source>
        <dbReference type="EMBL" id="MEJ6347879.1"/>
    </source>
</evidence>
<gene>
    <name evidence="2" type="ORF">R4Y45_01375</name>
</gene>
<dbReference type="InterPro" id="IPR035903">
    <property type="entry name" value="HesB-like_dom_sf"/>
</dbReference>
<dbReference type="RefSeq" id="WP_339968497.1">
    <property type="nucleotide sequence ID" value="NZ_JAWMWG010000001.1"/>
</dbReference>
<comment type="caution">
    <text evidence="2">The sequence shown here is derived from an EMBL/GenBank/DDBJ whole genome shotgun (WGS) entry which is preliminary data.</text>
</comment>
<dbReference type="InterPro" id="IPR000361">
    <property type="entry name" value="ATAP_core_dom"/>
</dbReference>
<accession>A0ABU8SF60</accession>
<keyword evidence="3" id="KW-1185">Reference proteome</keyword>
<reference evidence="2 3" key="1">
    <citation type="submission" date="2023-10" db="EMBL/GenBank/DDBJ databases">
        <title>Holzapfeliella saturejae sp. nov. isolated from Satureja montana flowers.</title>
        <authorList>
            <person name="Alcantara C."/>
            <person name="Zuniga M."/>
            <person name="Landete J.M."/>
            <person name="Monedero V."/>
        </authorList>
    </citation>
    <scope>NUCLEOTIDE SEQUENCE [LARGE SCALE GENOMIC DNA]</scope>
    <source>
        <strain evidence="2 3">He02</strain>
    </source>
</reference>
<proteinExistence type="predicted"/>
<evidence type="ECO:0000259" key="1">
    <source>
        <dbReference type="Pfam" id="PF01521"/>
    </source>
</evidence>
<name>A0ABU8SF60_9LACO</name>
<evidence type="ECO:0000313" key="3">
    <source>
        <dbReference type="Proteomes" id="UP001377804"/>
    </source>
</evidence>
<organism evidence="2 3">
    <name type="scientific">Holzapfeliella saturejae</name>
    <dbReference type="NCBI Taxonomy" id="3082953"/>
    <lineage>
        <taxon>Bacteria</taxon>
        <taxon>Bacillati</taxon>
        <taxon>Bacillota</taxon>
        <taxon>Bacilli</taxon>
        <taxon>Lactobacillales</taxon>
        <taxon>Lactobacillaceae</taxon>
        <taxon>Holzapfeliella</taxon>
    </lineage>
</organism>
<dbReference type="EMBL" id="JAWMWG010000001">
    <property type="protein sequence ID" value="MEJ6347879.1"/>
    <property type="molecule type" value="Genomic_DNA"/>
</dbReference>
<protein>
    <submittedName>
        <fullName evidence="2">Iron-sulfur cluster biosynthesis family protein</fullName>
    </submittedName>
</protein>